<organism evidence="3 4">
    <name type="scientific">Seminavis robusta</name>
    <dbReference type="NCBI Taxonomy" id="568900"/>
    <lineage>
        <taxon>Eukaryota</taxon>
        <taxon>Sar</taxon>
        <taxon>Stramenopiles</taxon>
        <taxon>Ochrophyta</taxon>
        <taxon>Bacillariophyta</taxon>
        <taxon>Bacillariophyceae</taxon>
        <taxon>Bacillariophycidae</taxon>
        <taxon>Naviculales</taxon>
        <taxon>Naviculaceae</taxon>
        <taxon>Seminavis</taxon>
    </lineage>
</organism>
<feature type="region of interest" description="Disordered" evidence="1">
    <location>
        <begin position="101"/>
        <end position="145"/>
    </location>
</feature>
<comment type="caution">
    <text evidence="3">The sequence shown here is derived from an EMBL/GenBank/DDBJ whole genome shotgun (WGS) entry which is preliminary data.</text>
</comment>
<keyword evidence="2" id="KW-0472">Membrane</keyword>
<feature type="compositionally biased region" description="Acidic residues" evidence="1">
    <location>
        <begin position="20"/>
        <end position="30"/>
    </location>
</feature>
<protein>
    <submittedName>
        <fullName evidence="3">Uncharacterized protein</fullName>
    </submittedName>
</protein>
<dbReference type="AlphaFoldDB" id="A0A9N8F4I2"/>
<gene>
    <name evidence="3" type="ORF">SEMRO_3491_G348560.1</name>
</gene>
<evidence type="ECO:0000256" key="2">
    <source>
        <dbReference type="SAM" id="Phobius"/>
    </source>
</evidence>
<sequence>MSNPKIIVSKSSSESFDSSSFEDENEDEEGVALNSIPQPIPLDTIVPVRDPEPELSWDSSQRSIQARLEWLAKSQRSSRGLEVMDGGYLVERPCDVSTASGVYNNSAHQTTNIEDPLSTSGSEQENAQFVSPSTEENSPEGDPLLLVDGSNQVKSKAASGEKRPGFFDRCVDHMNIMVQSKNFLVCVVFAILLLNGLGIALAFFALKKQPSPPGTDNNEIGDNSWNSNSTFPPVTPPPNLSLPTAPTWYPAPSPNLNP</sequence>
<feature type="compositionally biased region" description="Polar residues" evidence="1">
    <location>
        <begin position="101"/>
        <end position="136"/>
    </location>
</feature>
<name>A0A9N8F4I2_9STRA</name>
<evidence type="ECO:0000256" key="1">
    <source>
        <dbReference type="SAM" id="MobiDB-lite"/>
    </source>
</evidence>
<dbReference type="Proteomes" id="UP001153069">
    <property type="component" value="Unassembled WGS sequence"/>
</dbReference>
<feature type="region of interest" description="Disordered" evidence="1">
    <location>
        <begin position="211"/>
        <end position="258"/>
    </location>
</feature>
<feature type="compositionally biased region" description="Low complexity" evidence="1">
    <location>
        <begin position="9"/>
        <end position="19"/>
    </location>
</feature>
<keyword evidence="4" id="KW-1185">Reference proteome</keyword>
<keyword evidence="2" id="KW-1133">Transmembrane helix</keyword>
<feature type="compositionally biased region" description="Pro residues" evidence="1">
    <location>
        <begin position="249"/>
        <end position="258"/>
    </location>
</feature>
<feature type="region of interest" description="Disordered" evidence="1">
    <location>
        <begin position="1"/>
        <end position="42"/>
    </location>
</feature>
<reference evidence="3" key="1">
    <citation type="submission" date="2020-06" db="EMBL/GenBank/DDBJ databases">
        <authorList>
            <consortium name="Plant Systems Biology data submission"/>
        </authorList>
    </citation>
    <scope>NUCLEOTIDE SEQUENCE</scope>
    <source>
        <strain evidence="3">D6</strain>
    </source>
</reference>
<feature type="compositionally biased region" description="Polar residues" evidence="1">
    <location>
        <begin position="214"/>
        <end position="225"/>
    </location>
</feature>
<evidence type="ECO:0000313" key="3">
    <source>
        <dbReference type="EMBL" id="CAB9531391.1"/>
    </source>
</evidence>
<feature type="transmembrane region" description="Helical" evidence="2">
    <location>
        <begin position="183"/>
        <end position="206"/>
    </location>
</feature>
<evidence type="ECO:0000313" key="4">
    <source>
        <dbReference type="Proteomes" id="UP001153069"/>
    </source>
</evidence>
<dbReference type="EMBL" id="CAICTM010003489">
    <property type="protein sequence ID" value="CAB9531391.1"/>
    <property type="molecule type" value="Genomic_DNA"/>
</dbReference>
<accession>A0A9N8F4I2</accession>
<keyword evidence="2" id="KW-0812">Transmembrane</keyword>
<proteinExistence type="predicted"/>